<reference evidence="2 3" key="1">
    <citation type="submission" date="2022-12" db="EMBL/GenBank/DDBJ databases">
        <title>Two new species, Stenotrophomonas aracearum and Stenotrophomonas oahuensis, isolated from Anthurium (Araceae family) in Hawaii.</title>
        <authorList>
            <person name="Chunag S.C."/>
            <person name="Dobhal S."/>
            <person name="Alvarez A."/>
            <person name="Arif M."/>
        </authorList>
    </citation>
    <scope>NUCLEOTIDE SEQUENCE [LARGE SCALE GENOMIC DNA]</scope>
    <source>
        <strain evidence="2 3">A5586</strain>
    </source>
</reference>
<dbReference type="Pfam" id="PF04964">
    <property type="entry name" value="Flp_Fap"/>
    <property type="match status" value="1"/>
</dbReference>
<evidence type="ECO:0000313" key="2">
    <source>
        <dbReference type="EMBL" id="WNH52349.1"/>
    </source>
</evidence>
<accession>A0ABY9YQ53</accession>
<keyword evidence="3" id="KW-1185">Reference proteome</keyword>
<keyword evidence="1" id="KW-0812">Transmembrane</keyword>
<keyword evidence="1" id="KW-0472">Membrane</keyword>
<evidence type="ECO:0000313" key="3">
    <source>
        <dbReference type="Proteomes" id="UP001302072"/>
    </source>
</evidence>
<feature type="transmembrane region" description="Helical" evidence="1">
    <location>
        <begin position="20"/>
        <end position="39"/>
    </location>
</feature>
<dbReference type="RefSeq" id="WP_311191551.1">
    <property type="nucleotide sequence ID" value="NZ_CP115541.1"/>
</dbReference>
<name>A0ABY9YQ53_9GAMM</name>
<dbReference type="Proteomes" id="UP001302072">
    <property type="component" value="Chromosome"/>
</dbReference>
<organism evidence="2 3">
    <name type="scientific">Stenotrophomonas oahuensis</name>
    <dbReference type="NCBI Taxonomy" id="3003271"/>
    <lineage>
        <taxon>Bacteria</taxon>
        <taxon>Pseudomonadati</taxon>
        <taxon>Pseudomonadota</taxon>
        <taxon>Gammaproteobacteria</taxon>
        <taxon>Lysobacterales</taxon>
        <taxon>Lysobacteraceae</taxon>
        <taxon>Stenotrophomonas</taxon>
    </lineage>
</organism>
<keyword evidence="1" id="KW-1133">Transmembrane helix</keyword>
<sequence length="68" mass="6997">MNVSIRSFLAEEDGVTALEYGLLAAVIAGVLVVAGREGLSEMFSTLFTKLKELVESTIGTTGGGSTST</sequence>
<dbReference type="InterPro" id="IPR007047">
    <property type="entry name" value="Flp_Fap"/>
</dbReference>
<dbReference type="EMBL" id="CP115541">
    <property type="protein sequence ID" value="WNH52349.1"/>
    <property type="molecule type" value="Genomic_DNA"/>
</dbReference>
<gene>
    <name evidence="2" type="ORF">PDM29_18775</name>
</gene>
<proteinExistence type="predicted"/>
<evidence type="ECO:0000256" key="1">
    <source>
        <dbReference type="SAM" id="Phobius"/>
    </source>
</evidence>
<protein>
    <submittedName>
        <fullName evidence="2">Flp family type IVb pilin</fullName>
    </submittedName>
</protein>